<comment type="catalytic activity">
    <reaction evidence="5">
        <text>methylarsonate + 2 glutathione + H(+) = methylarsonous acid + glutathione disulfide + H2O</text>
        <dbReference type="Rhea" id="RHEA:15969"/>
        <dbReference type="ChEBI" id="CHEBI:15377"/>
        <dbReference type="ChEBI" id="CHEBI:15378"/>
        <dbReference type="ChEBI" id="CHEBI:17826"/>
        <dbReference type="ChEBI" id="CHEBI:33409"/>
        <dbReference type="ChEBI" id="CHEBI:57925"/>
        <dbReference type="ChEBI" id="CHEBI:58297"/>
        <dbReference type="EC" id="1.20.4.2"/>
    </reaction>
</comment>
<gene>
    <name evidence="8" type="primary">LOC100183297</name>
</gene>
<dbReference type="OrthoDB" id="4951845at2759"/>
<evidence type="ECO:0000256" key="2">
    <source>
        <dbReference type="ARBA" id="ARBA00013060"/>
    </source>
</evidence>
<dbReference type="AlphaFoldDB" id="F6XCW6"/>
<dbReference type="Proteomes" id="UP000008144">
    <property type="component" value="Chromosome 9"/>
</dbReference>
<accession>F6XCW6</accession>
<reference evidence="8" key="3">
    <citation type="submission" date="2025-08" db="UniProtKB">
        <authorList>
            <consortium name="Ensembl"/>
        </authorList>
    </citation>
    <scope>IDENTIFICATION</scope>
</reference>
<reference evidence="8" key="2">
    <citation type="journal article" date="2008" name="Genome Biol.">
        <title>Improved genome assembly and evidence-based global gene model set for the chordate Ciona intestinalis: new insight into intron and operon populations.</title>
        <authorList>
            <person name="Satou Y."/>
            <person name="Mineta K."/>
            <person name="Ogasawara M."/>
            <person name="Sasakura Y."/>
            <person name="Shoguchi E."/>
            <person name="Ueno K."/>
            <person name="Yamada L."/>
            <person name="Matsumoto J."/>
            <person name="Wasserscheid J."/>
            <person name="Dewar K."/>
            <person name="Wiley G.B."/>
            <person name="Macmil S.L."/>
            <person name="Roe B.A."/>
            <person name="Zeller R.W."/>
            <person name="Hastings K.E."/>
            <person name="Lemaire P."/>
            <person name="Lindquist E."/>
            <person name="Endo T."/>
            <person name="Hotta K."/>
            <person name="Inaba K."/>
        </authorList>
    </citation>
    <scope>NUCLEOTIDE SEQUENCE [LARGE SCALE GENOMIC DNA]</scope>
    <source>
        <strain evidence="8">wild type</strain>
    </source>
</reference>
<protein>
    <recommendedName>
        <fullName evidence="3">Glutathione-dependent dehydroascorbate reductase</fullName>
        <ecNumber evidence="2">1.20.4.2</ecNumber>
        <ecNumber evidence="1">1.8.5.1</ecNumber>
    </recommendedName>
    <alternativeName>
        <fullName evidence="4">Monomethylarsonic acid reductase</fullName>
    </alternativeName>
</protein>
<dbReference type="PANTHER" id="PTHR43968:SF6">
    <property type="entry name" value="GLUTATHIONE S-TRANSFERASE OMEGA"/>
    <property type="match status" value="1"/>
</dbReference>
<dbReference type="PANTHER" id="PTHR43968">
    <property type="match status" value="1"/>
</dbReference>
<dbReference type="GO" id="GO:0050610">
    <property type="term" value="F:methylarsonate reductase activity"/>
    <property type="evidence" value="ECO:0007669"/>
    <property type="project" value="UniProtKB-EC"/>
</dbReference>
<dbReference type="Gene3D" id="1.20.1050.10">
    <property type="match status" value="1"/>
</dbReference>
<dbReference type="STRING" id="7719.ENSCINP00000009433"/>
<dbReference type="EMBL" id="EAAA01002849">
    <property type="status" value="NOT_ANNOTATED_CDS"/>
    <property type="molecule type" value="Genomic_DNA"/>
</dbReference>
<dbReference type="GO" id="GO:0004364">
    <property type="term" value="F:glutathione transferase activity"/>
    <property type="evidence" value="ECO:0000318"/>
    <property type="project" value="GO_Central"/>
</dbReference>
<evidence type="ECO:0000256" key="5">
    <source>
        <dbReference type="ARBA" id="ARBA00048353"/>
    </source>
</evidence>
<dbReference type="EC" id="1.20.4.2" evidence="2"/>
<reference evidence="8" key="4">
    <citation type="submission" date="2025-09" db="UniProtKB">
        <authorList>
            <consortium name="Ensembl"/>
        </authorList>
    </citation>
    <scope>IDENTIFICATION</scope>
</reference>
<keyword evidence="9" id="KW-1185">Reference proteome</keyword>
<dbReference type="GeneID" id="100183297"/>
<accession>A0A1W2WEI6</accession>
<dbReference type="GO" id="GO:0006749">
    <property type="term" value="P:glutathione metabolic process"/>
    <property type="evidence" value="ECO:0000318"/>
    <property type="project" value="GO_Central"/>
</dbReference>
<evidence type="ECO:0000313" key="8">
    <source>
        <dbReference type="Ensembl" id="ENSCINP00000009433.2"/>
    </source>
</evidence>
<feature type="domain" description="GST C-terminal" evidence="7">
    <location>
        <begin position="68"/>
        <end position="208"/>
    </location>
</feature>
<proteinExistence type="predicted"/>
<dbReference type="GO" id="GO:0005737">
    <property type="term" value="C:cytoplasm"/>
    <property type="evidence" value="ECO:0000318"/>
    <property type="project" value="GO_Central"/>
</dbReference>
<dbReference type="EMBL" id="EAAA01002850">
    <property type="status" value="NOT_ANNOTATED_CDS"/>
    <property type="molecule type" value="Genomic_DNA"/>
</dbReference>
<evidence type="ECO:0000256" key="1">
    <source>
        <dbReference type="ARBA" id="ARBA00012436"/>
    </source>
</evidence>
<dbReference type="RefSeq" id="XP_002129792.1">
    <property type="nucleotide sequence ID" value="XM_002129756.5"/>
</dbReference>
<dbReference type="PROSITE" id="PS50405">
    <property type="entry name" value="GST_CTER"/>
    <property type="match status" value="1"/>
</dbReference>
<reference evidence="9" key="1">
    <citation type="journal article" date="2002" name="Science">
        <title>The draft genome of Ciona intestinalis: insights into chordate and vertebrate origins.</title>
        <authorList>
            <person name="Dehal P."/>
            <person name="Satou Y."/>
            <person name="Campbell R.K."/>
            <person name="Chapman J."/>
            <person name="Degnan B."/>
            <person name="De Tomaso A."/>
            <person name="Davidson B."/>
            <person name="Di Gregorio A."/>
            <person name="Gelpke M."/>
            <person name="Goodstein D.M."/>
            <person name="Harafuji N."/>
            <person name="Hastings K.E."/>
            <person name="Ho I."/>
            <person name="Hotta K."/>
            <person name="Huang W."/>
            <person name="Kawashima T."/>
            <person name="Lemaire P."/>
            <person name="Martinez D."/>
            <person name="Meinertzhagen I.A."/>
            <person name="Necula S."/>
            <person name="Nonaka M."/>
            <person name="Putnam N."/>
            <person name="Rash S."/>
            <person name="Saiga H."/>
            <person name="Satake M."/>
            <person name="Terry A."/>
            <person name="Yamada L."/>
            <person name="Wang H.G."/>
            <person name="Awazu S."/>
            <person name="Azumi K."/>
            <person name="Boore J."/>
            <person name="Branno M."/>
            <person name="Chin-Bow S."/>
            <person name="DeSantis R."/>
            <person name="Doyle S."/>
            <person name="Francino P."/>
            <person name="Keys D.N."/>
            <person name="Haga S."/>
            <person name="Hayashi H."/>
            <person name="Hino K."/>
            <person name="Imai K.S."/>
            <person name="Inaba K."/>
            <person name="Kano S."/>
            <person name="Kobayashi K."/>
            <person name="Kobayashi M."/>
            <person name="Lee B.I."/>
            <person name="Makabe K.W."/>
            <person name="Manohar C."/>
            <person name="Matassi G."/>
            <person name="Medina M."/>
            <person name="Mochizuki Y."/>
            <person name="Mount S."/>
            <person name="Morishita T."/>
            <person name="Miura S."/>
            <person name="Nakayama A."/>
            <person name="Nishizaka S."/>
            <person name="Nomoto H."/>
            <person name="Ohta F."/>
            <person name="Oishi K."/>
            <person name="Rigoutsos I."/>
            <person name="Sano M."/>
            <person name="Sasaki A."/>
            <person name="Sasakura Y."/>
            <person name="Shoguchi E."/>
            <person name="Shin-i T."/>
            <person name="Spagnuolo A."/>
            <person name="Stainier D."/>
            <person name="Suzuki M.M."/>
            <person name="Tassy O."/>
            <person name="Takatori N."/>
            <person name="Tokuoka M."/>
            <person name="Yagi K."/>
            <person name="Yoshizaki F."/>
            <person name="Wada S."/>
            <person name="Zhang C."/>
            <person name="Hyatt P.D."/>
            <person name="Larimer F."/>
            <person name="Detter C."/>
            <person name="Doggett N."/>
            <person name="Glavina T."/>
            <person name="Hawkins T."/>
            <person name="Richardson P."/>
            <person name="Lucas S."/>
            <person name="Kohara Y."/>
            <person name="Levine M."/>
            <person name="Satoh N."/>
            <person name="Rokhsar D.S."/>
        </authorList>
    </citation>
    <scope>NUCLEOTIDE SEQUENCE [LARGE SCALE GENOMIC DNA]</scope>
</reference>
<dbReference type="FunCoup" id="F6XCW6">
    <property type="interactions" value="22"/>
</dbReference>
<evidence type="ECO:0000256" key="3">
    <source>
        <dbReference type="ARBA" id="ARBA00032186"/>
    </source>
</evidence>
<sequence>MTINSEHPLTFYSQMWCPKSQSILLALEASGLPHTTVNLAVDDKNHVCNDNEKSQPALVQNGNISKQNYKEAVQFLHGLDGANANQDVAKKTKQDRILDHFFEHILPYFEKSVVLDSPREGLDLFIEASSFLENELVTAGGSYFGGREPSFADYGLFPYFDKVGKWFQDFDDYECPRIKSWIRVMRQHPLVVKVLKDTHTNDHLARYTEDVVNRKS</sequence>
<dbReference type="KEGG" id="cin:100183297"/>
<evidence type="ECO:0000256" key="4">
    <source>
        <dbReference type="ARBA" id="ARBA00032681"/>
    </source>
</evidence>
<dbReference type="Gene3D" id="3.40.30.10">
    <property type="entry name" value="Glutaredoxin"/>
    <property type="match status" value="1"/>
</dbReference>
<dbReference type="FunFam" id="1.20.1050.10:FF:000120">
    <property type="entry name" value="glutathione S-transferase omega-1"/>
    <property type="match status" value="1"/>
</dbReference>
<name>F6XCW6_CIOIN</name>
<dbReference type="InParanoid" id="F6XCW6"/>
<dbReference type="HOGENOM" id="CLU_1277233_0_0_1"/>
<dbReference type="GO" id="GO:0045174">
    <property type="term" value="F:glutathione dehydrogenase (ascorbate) activity"/>
    <property type="evidence" value="ECO:0000318"/>
    <property type="project" value="GO_Central"/>
</dbReference>
<dbReference type="Ensembl" id="ENSCINT00000009433.2">
    <property type="protein sequence ID" value="ENSCINP00000009433.2"/>
    <property type="gene ID" value="ENSCING00000004565.2"/>
</dbReference>
<evidence type="ECO:0000313" key="9">
    <source>
        <dbReference type="Proteomes" id="UP000008144"/>
    </source>
</evidence>
<evidence type="ECO:0000256" key="6">
    <source>
        <dbReference type="ARBA" id="ARBA00049544"/>
    </source>
</evidence>
<organism evidence="8 9">
    <name type="scientific">Ciona intestinalis</name>
    <name type="common">Transparent sea squirt</name>
    <name type="synonym">Ascidia intestinalis</name>
    <dbReference type="NCBI Taxonomy" id="7719"/>
    <lineage>
        <taxon>Eukaryota</taxon>
        <taxon>Metazoa</taxon>
        <taxon>Chordata</taxon>
        <taxon>Tunicata</taxon>
        <taxon>Ascidiacea</taxon>
        <taxon>Phlebobranchia</taxon>
        <taxon>Cionidae</taxon>
        <taxon>Ciona</taxon>
    </lineage>
</organism>
<dbReference type="InterPro" id="IPR010987">
    <property type="entry name" value="Glutathione-S-Trfase_C-like"/>
</dbReference>
<comment type="catalytic activity">
    <reaction evidence="6">
        <text>L-dehydroascorbate + 2 glutathione = glutathione disulfide + L-ascorbate</text>
        <dbReference type="Rhea" id="RHEA:24424"/>
        <dbReference type="ChEBI" id="CHEBI:38290"/>
        <dbReference type="ChEBI" id="CHEBI:57925"/>
        <dbReference type="ChEBI" id="CHEBI:58297"/>
        <dbReference type="ChEBI" id="CHEBI:58539"/>
        <dbReference type="EC" id="1.8.5.1"/>
    </reaction>
</comment>
<dbReference type="InterPro" id="IPR050983">
    <property type="entry name" value="GST_Omega/HSP26"/>
</dbReference>
<dbReference type="SUPFAM" id="SSF47616">
    <property type="entry name" value="GST C-terminal domain-like"/>
    <property type="match status" value="1"/>
</dbReference>
<evidence type="ECO:0000259" key="7">
    <source>
        <dbReference type="PROSITE" id="PS50405"/>
    </source>
</evidence>
<dbReference type="EC" id="1.8.5.1" evidence="1"/>
<dbReference type="InterPro" id="IPR036282">
    <property type="entry name" value="Glutathione-S-Trfase_C_sf"/>
</dbReference>